<gene>
    <name evidence="1" type="primary">BNA5_1</name>
    <name evidence="1" type="ORF">EV182_003696</name>
</gene>
<keyword evidence="2" id="KW-1185">Reference proteome</keyword>
<name>A0ACC1HCE9_9FUNG</name>
<evidence type="ECO:0000313" key="2">
    <source>
        <dbReference type="Proteomes" id="UP001145114"/>
    </source>
</evidence>
<reference evidence="1" key="1">
    <citation type="submission" date="2022-06" db="EMBL/GenBank/DDBJ databases">
        <title>Phylogenomic reconstructions and comparative analyses of Kickxellomycotina fungi.</title>
        <authorList>
            <person name="Reynolds N.K."/>
            <person name="Stajich J.E."/>
            <person name="Barry K."/>
            <person name="Grigoriev I.V."/>
            <person name="Crous P."/>
            <person name="Smith M.E."/>
        </authorList>
    </citation>
    <scope>NUCLEOTIDE SEQUENCE</scope>
    <source>
        <strain evidence="1">RSA 2271</strain>
    </source>
</reference>
<dbReference type="EC" id="3.7.1.3" evidence="1"/>
<keyword evidence="1" id="KW-0378">Hydrolase</keyword>
<evidence type="ECO:0000313" key="1">
    <source>
        <dbReference type="EMBL" id="KAJ1674233.1"/>
    </source>
</evidence>
<organism evidence="1 2">
    <name type="scientific">Spiromyces aspiralis</name>
    <dbReference type="NCBI Taxonomy" id="68401"/>
    <lineage>
        <taxon>Eukaryota</taxon>
        <taxon>Fungi</taxon>
        <taxon>Fungi incertae sedis</taxon>
        <taxon>Zoopagomycota</taxon>
        <taxon>Kickxellomycotina</taxon>
        <taxon>Kickxellomycetes</taxon>
        <taxon>Kickxellales</taxon>
        <taxon>Kickxellaceae</taxon>
        <taxon>Spiromyces</taxon>
    </lineage>
</organism>
<sequence>MEYLQATSAKIGLDIADLAFAVYLDNQDPLAGYHNEFVVPTLKEAIVVPEGPSSDGAPAPDMASGGDATGEVVYLCGNSLGLLPKRSKQRVEEELGVWGAVAVIGHHRHQFGRPWVTYMDELVPKMAPL</sequence>
<comment type="caution">
    <text evidence="1">The sequence shown here is derived from an EMBL/GenBank/DDBJ whole genome shotgun (WGS) entry which is preliminary data.</text>
</comment>
<accession>A0ACC1HCE9</accession>
<protein>
    <submittedName>
        <fullName evidence="1">Kynureninase (L-kynurenine hydrolase)</fullName>
        <ecNumber evidence="1">3.7.1.3</ecNumber>
    </submittedName>
</protein>
<proteinExistence type="predicted"/>
<dbReference type="EMBL" id="JAMZIH010006145">
    <property type="protein sequence ID" value="KAJ1674233.1"/>
    <property type="molecule type" value="Genomic_DNA"/>
</dbReference>
<dbReference type="Proteomes" id="UP001145114">
    <property type="component" value="Unassembled WGS sequence"/>
</dbReference>
<feature type="non-terminal residue" evidence="1">
    <location>
        <position position="129"/>
    </location>
</feature>